<dbReference type="PROSITE" id="PS51374">
    <property type="entry name" value="NDPK_LIKE"/>
    <property type="match status" value="1"/>
</dbReference>
<keyword evidence="4 8" id="KW-0808">Transferase</keyword>
<evidence type="ECO:0000313" key="8">
    <source>
        <dbReference type="EMBL" id="MCA9385713.1"/>
    </source>
</evidence>
<dbReference type="PANTHER" id="PTHR11349">
    <property type="entry name" value="NUCLEOSIDE DIPHOSPHATE KINASE"/>
    <property type="match status" value="1"/>
</dbReference>
<accession>A0A955L8S5</accession>
<organism evidence="8 9">
    <name type="scientific">Candidatus Dojkabacteria bacterium</name>
    <dbReference type="NCBI Taxonomy" id="2099670"/>
    <lineage>
        <taxon>Bacteria</taxon>
        <taxon>Candidatus Dojkabacteria</taxon>
    </lineage>
</organism>
<dbReference type="Pfam" id="PF00334">
    <property type="entry name" value="NDK"/>
    <property type="match status" value="2"/>
</dbReference>
<dbReference type="InterPro" id="IPR036850">
    <property type="entry name" value="NDK-like_dom_sf"/>
</dbReference>
<dbReference type="EC" id="2.7.4.6" evidence="3"/>
<dbReference type="EMBL" id="JAGQLH010000039">
    <property type="protein sequence ID" value="MCA9385713.1"/>
    <property type="molecule type" value="Genomic_DNA"/>
</dbReference>
<evidence type="ECO:0000256" key="3">
    <source>
        <dbReference type="ARBA" id="ARBA00012966"/>
    </source>
</evidence>
<name>A0A955L8S5_9BACT</name>
<dbReference type="Proteomes" id="UP000754563">
    <property type="component" value="Unassembled WGS sequence"/>
</dbReference>
<evidence type="ECO:0000256" key="4">
    <source>
        <dbReference type="ARBA" id="ARBA00022679"/>
    </source>
</evidence>
<evidence type="ECO:0000256" key="6">
    <source>
        <dbReference type="PROSITE-ProRule" id="PRU00706"/>
    </source>
</evidence>
<evidence type="ECO:0000259" key="7">
    <source>
        <dbReference type="SMART" id="SM00562"/>
    </source>
</evidence>
<comment type="caution">
    <text evidence="6">Lacks conserved residue(s) required for the propagation of feature annotation.</text>
</comment>
<dbReference type="SMART" id="SM00562">
    <property type="entry name" value="NDK"/>
    <property type="match status" value="1"/>
</dbReference>
<reference evidence="8" key="2">
    <citation type="journal article" date="2021" name="Microbiome">
        <title>Successional dynamics and alternative stable states in a saline activated sludge microbial community over 9 years.</title>
        <authorList>
            <person name="Wang Y."/>
            <person name="Ye J."/>
            <person name="Ju F."/>
            <person name="Liu L."/>
            <person name="Boyd J.A."/>
            <person name="Deng Y."/>
            <person name="Parks D.H."/>
            <person name="Jiang X."/>
            <person name="Yin X."/>
            <person name="Woodcroft B.J."/>
            <person name="Tyson G.W."/>
            <person name="Hugenholtz P."/>
            <person name="Polz M.F."/>
            <person name="Zhang T."/>
        </authorList>
    </citation>
    <scope>NUCLEOTIDE SEQUENCE</scope>
    <source>
        <strain evidence="8">HKST-UBA11</strain>
    </source>
</reference>
<dbReference type="AlphaFoldDB" id="A0A955L8S5"/>
<keyword evidence="5 8" id="KW-0418">Kinase</keyword>
<evidence type="ECO:0000256" key="5">
    <source>
        <dbReference type="ARBA" id="ARBA00022777"/>
    </source>
</evidence>
<proteinExistence type="inferred from homology"/>
<dbReference type="SUPFAM" id="SSF54919">
    <property type="entry name" value="Nucleoside diphosphate kinase, NDK"/>
    <property type="match status" value="1"/>
</dbReference>
<feature type="domain" description="Nucleoside diphosphate kinase-like" evidence="7">
    <location>
        <begin position="1"/>
        <end position="181"/>
    </location>
</feature>
<dbReference type="CDD" id="cd04413">
    <property type="entry name" value="NDPk_I"/>
    <property type="match status" value="1"/>
</dbReference>
<dbReference type="GO" id="GO:0004550">
    <property type="term" value="F:nucleoside diphosphate kinase activity"/>
    <property type="evidence" value="ECO:0007669"/>
    <property type="project" value="UniProtKB-EC"/>
</dbReference>
<dbReference type="Gene3D" id="3.30.70.141">
    <property type="entry name" value="Nucleoside diphosphate kinase-like domain"/>
    <property type="match status" value="1"/>
</dbReference>
<reference evidence="8" key="1">
    <citation type="submission" date="2020-04" db="EMBL/GenBank/DDBJ databases">
        <authorList>
            <person name="Zhang T."/>
        </authorList>
    </citation>
    <scope>NUCLEOTIDE SEQUENCE</scope>
    <source>
        <strain evidence="8">HKST-UBA11</strain>
    </source>
</reference>
<protein>
    <recommendedName>
        <fullName evidence="3">nucleoside-diphosphate kinase</fullName>
        <ecNumber evidence="3">2.7.4.6</ecNumber>
    </recommendedName>
</protein>
<comment type="cofactor">
    <cofactor evidence="1">
        <name>Mg(2+)</name>
        <dbReference type="ChEBI" id="CHEBI:18420"/>
    </cofactor>
</comment>
<dbReference type="InterPro" id="IPR034907">
    <property type="entry name" value="NDK-like_dom"/>
</dbReference>
<evidence type="ECO:0000256" key="2">
    <source>
        <dbReference type="ARBA" id="ARBA00008142"/>
    </source>
</evidence>
<comment type="caution">
    <text evidence="8">The sequence shown here is derived from an EMBL/GenBank/DDBJ whole genome shotgun (WGS) entry which is preliminary data.</text>
</comment>
<sequence>MQRTLVIVKHDGVSRGLVGEIIQRIERVGYKLLAFEMIKATDEMGQKHYPNSNEWKQNVGDRTLREYKEKGIDPIKVLGTDDPVEIGELVKQWNVDYLTHGPVVAMVWEGPNAVKVVRKLVGDTIPANANPGTIRGDFSWDSPELANDQNRPFYNLIHASGTPDEAEDEIALWFDEMEVFDYEVNQTTVMGLHGKLQ</sequence>
<comment type="similarity">
    <text evidence="2 6">Belongs to the NDK family.</text>
</comment>
<evidence type="ECO:0000256" key="1">
    <source>
        <dbReference type="ARBA" id="ARBA00001946"/>
    </source>
</evidence>
<evidence type="ECO:0000313" key="9">
    <source>
        <dbReference type="Proteomes" id="UP000754563"/>
    </source>
</evidence>
<gene>
    <name evidence="8" type="ORF">KC717_03635</name>
</gene>